<evidence type="ECO:0008006" key="5">
    <source>
        <dbReference type="Google" id="ProtNLM"/>
    </source>
</evidence>
<feature type="transmembrane region" description="Helical" evidence="2">
    <location>
        <begin position="34"/>
        <end position="55"/>
    </location>
</feature>
<sequence length="139" mass="14457">MSDEPENPTSDGPPPSTQAPEEAAPPSGLKNPDAAVRGVGAATLGLEFLVLLLAIQPLRLLLPDASAAASGLAAGLALLCLLAAGLLRYRWAWQATTVLQVVVVLTGIVHWMLGAVGLIFLLVWIYVLNVRKTVLGSGK</sequence>
<keyword evidence="2" id="KW-1133">Transmembrane helix</keyword>
<gene>
    <name evidence="3" type="ORF">GCM10020369_60110</name>
</gene>
<dbReference type="Proteomes" id="UP001501676">
    <property type="component" value="Unassembled WGS sequence"/>
</dbReference>
<keyword evidence="2" id="KW-0472">Membrane</keyword>
<evidence type="ECO:0000256" key="1">
    <source>
        <dbReference type="SAM" id="MobiDB-lite"/>
    </source>
</evidence>
<dbReference type="InterPro" id="IPR025327">
    <property type="entry name" value="DUF4233"/>
</dbReference>
<evidence type="ECO:0000313" key="3">
    <source>
        <dbReference type="EMBL" id="GAA3393664.1"/>
    </source>
</evidence>
<keyword evidence="4" id="KW-1185">Reference proteome</keyword>
<keyword evidence="2" id="KW-0812">Transmembrane</keyword>
<protein>
    <recommendedName>
        <fullName evidence="5">DUF4233 domain-containing protein</fullName>
    </recommendedName>
</protein>
<dbReference type="Pfam" id="PF14017">
    <property type="entry name" value="DUF4233"/>
    <property type="match status" value="1"/>
</dbReference>
<feature type="region of interest" description="Disordered" evidence="1">
    <location>
        <begin position="1"/>
        <end position="30"/>
    </location>
</feature>
<evidence type="ECO:0000256" key="2">
    <source>
        <dbReference type="SAM" id="Phobius"/>
    </source>
</evidence>
<proteinExistence type="predicted"/>
<dbReference type="RefSeq" id="WP_345731612.1">
    <property type="nucleotide sequence ID" value="NZ_BAAAYN010000043.1"/>
</dbReference>
<comment type="caution">
    <text evidence="3">The sequence shown here is derived from an EMBL/GenBank/DDBJ whole genome shotgun (WGS) entry which is preliminary data.</text>
</comment>
<reference evidence="4" key="1">
    <citation type="journal article" date="2019" name="Int. J. Syst. Evol. Microbiol.">
        <title>The Global Catalogue of Microorganisms (GCM) 10K type strain sequencing project: providing services to taxonomists for standard genome sequencing and annotation.</title>
        <authorList>
            <consortium name="The Broad Institute Genomics Platform"/>
            <consortium name="The Broad Institute Genome Sequencing Center for Infectious Disease"/>
            <person name="Wu L."/>
            <person name="Ma J."/>
        </authorList>
    </citation>
    <scope>NUCLEOTIDE SEQUENCE [LARGE SCALE GENOMIC DNA]</scope>
    <source>
        <strain evidence="4">JCM 9458</strain>
    </source>
</reference>
<feature type="transmembrane region" description="Helical" evidence="2">
    <location>
        <begin position="99"/>
        <end position="127"/>
    </location>
</feature>
<evidence type="ECO:0000313" key="4">
    <source>
        <dbReference type="Proteomes" id="UP001501676"/>
    </source>
</evidence>
<dbReference type="EMBL" id="BAAAYN010000043">
    <property type="protein sequence ID" value="GAA3393664.1"/>
    <property type="molecule type" value="Genomic_DNA"/>
</dbReference>
<feature type="transmembrane region" description="Helical" evidence="2">
    <location>
        <begin position="67"/>
        <end position="87"/>
    </location>
</feature>
<name>A0ABP6T6Q2_9ACTN</name>
<accession>A0ABP6T6Q2</accession>
<organism evidence="3 4">
    <name type="scientific">Cryptosporangium minutisporangium</name>
    <dbReference type="NCBI Taxonomy" id="113569"/>
    <lineage>
        <taxon>Bacteria</taxon>
        <taxon>Bacillati</taxon>
        <taxon>Actinomycetota</taxon>
        <taxon>Actinomycetes</taxon>
        <taxon>Cryptosporangiales</taxon>
        <taxon>Cryptosporangiaceae</taxon>
        <taxon>Cryptosporangium</taxon>
    </lineage>
</organism>